<dbReference type="EMBL" id="JAQKAB010000012">
    <property type="protein sequence ID" value="MDA7028103.1"/>
    <property type="molecule type" value="Genomic_DNA"/>
</dbReference>
<keyword evidence="1" id="KW-0732">Signal</keyword>
<name>A0ABT4X798_9BACI</name>
<organism evidence="2 3">
    <name type="scientific">Bacillus changyiensis</name>
    <dbReference type="NCBI Taxonomy" id="3004103"/>
    <lineage>
        <taxon>Bacteria</taxon>
        <taxon>Bacillati</taxon>
        <taxon>Bacillota</taxon>
        <taxon>Bacilli</taxon>
        <taxon>Bacillales</taxon>
        <taxon>Bacillaceae</taxon>
        <taxon>Bacillus</taxon>
    </lineage>
</organism>
<feature type="chain" id="PRO_5047530652" evidence="1">
    <location>
        <begin position="27"/>
        <end position="158"/>
    </location>
</feature>
<reference evidence="2 3" key="1">
    <citation type="submission" date="2023-01" db="EMBL/GenBank/DDBJ databases">
        <title>Bacillus changyiensis sp. nov., isolated from a coastal deposit.</title>
        <authorList>
            <person name="Xiao G."/>
            <person name="Lai Q."/>
            <person name="Hu Z."/>
            <person name="Shao Z."/>
        </authorList>
    </citation>
    <scope>NUCLEOTIDE SEQUENCE [LARGE SCALE GENOMIC DNA]</scope>
    <source>
        <strain evidence="2 3">CLL-7-23</strain>
    </source>
</reference>
<gene>
    <name evidence="2" type="ORF">PJ311_16130</name>
</gene>
<protein>
    <submittedName>
        <fullName evidence="2">Uncharacterized protein</fullName>
    </submittedName>
</protein>
<accession>A0ABT4X798</accession>
<feature type="signal peptide" evidence="1">
    <location>
        <begin position="1"/>
        <end position="26"/>
    </location>
</feature>
<dbReference type="RefSeq" id="WP_271341914.1">
    <property type="nucleotide sequence ID" value="NZ_JAQKAB010000012.1"/>
</dbReference>
<evidence type="ECO:0000313" key="3">
    <source>
        <dbReference type="Proteomes" id="UP001211894"/>
    </source>
</evidence>
<keyword evidence="3" id="KW-1185">Reference proteome</keyword>
<evidence type="ECO:0000313" key="2">
    <source>
        <dbReference type="EMBL" id="MDA7028103.1"/>
    </source>
</evidence>
<dbReference type="Proteomes" id="UP001211894">
    <property type="component" value="Unassembled WGS sequence"/>
</dbReference>
<comment type="caution">
    <text evidence="2">The sequence shown here is derived from an EMBL/GenBank/DDBJ whole genome shotgun (WGS) entry which is preliminary data.</text>
</comment>
<sequence>MKLKKTVVSMLSISALVFSLSTPASAEVFTHSKPFKQASDIQVKGIETVGEWNKTISTTGGEITLDTVQYKYSTVLSITGYQEAQGTTARVRYQIREKVNNNEVGPVKEYLDVFGVNGYFSRAFNPSTLSAGKTYVIQATNYTSSPVILRGNAVVYYD</sequence>
<evidence type="ECO:0000256" key="1">
    <source>
        <dbReference type="SAM" id="SignalP"/>
    </source>
</evidence>
<proteinExistence type="predicted"/>